<feature type="transmembrane region" description="Helical" evidence="1">
    <location>
        <begin position="44"/>
        <end position="63"/>
    </location>
</feature>
<accession>A0A1T3NT18</accession>
<feature type="transmembrane region" description="Helical" evidence="1">
    <location>
        <begin position="126"/>
        <end position="147"/>
    </location>
</feature>
<feature type="transmembrane region" description="Helical" evidence="1">
    <location>
        <begin position="84"/>
        <end position="106"/>
    </location>
</feature>
<dbReference type="STRING" id="159449.B4N89_01745"/>
<dbReference type="AlphaFoldDB" id="A0A1T3NT18"/>
<feature type="transmembrane region" description="Helical" evidence="1">
    <location>
        <begin position="159"/>
        <end position="179"/>
    </location>
</feature>
<dbReference type="Proteomes" id="UP000190037">
    <property type="component" value="Unassembled WGS sequence"/>
</dbReference>
<comment type="caution">
    <text evidence="2">The sequence shown here is derived from an EMBL/GenBank/DDBJ whole genome shotgun (WGS) entry which is preliminary data.</text>
</comment>
<dbReference type="RefSeq" id="WP_078974103.1">
    <property type="nucleotide sequence ID" value="NZ_MWQN01000001.1"/>
</dbReference>
<keyword evidence="1" id="KW-0472">Membrane</keyword>
<sequence>MISAVVRYQAALLLLSYRWVPPVLLYAAVMGIGVAGGDPLLSSFAWAAAAIMPVAVWLTRVAVTVEPAAARHTASAAVGPGRAHLAGLLVALTLTCLLAAICTGALAAGTNDIANRATHGVSRGEALAAGAMAQFVTILAGVAIGALTNRPVLRRAAYAVPIAALLTLAALVTPGSPAARVLKVLTDAARHDRIDLPTTQLAVTAGVFVVAIALTCRIAARVEHD</sequence>
<keyword evidence="1" id="KW-0812">Transmembrane</keyword>
<protein>
    <recommendedName>
        <fullName evidence="4">ABC transporter</fullName>
    </recommendedName>
</protein>
<evidence type="ECO:0000313" key="3">
    <source>
        <dbReference type="Proteomes" id="UP000190037"/>
    </source>
</evidence>
<name>A0A1T3NT18_9ACTN</name>
<evidence type="ECO:0000313" key="2">
    <source>
        <dbReference type="EMBL" id="OPC79832.1"/>
    </source>
</evidence>
<proteinExistence type="predicted"/>
<keyword evidence="3" id="KW-1185">Reference proteome</keyword>
<gene>
    <name evidence="2" type="ORF">B4N89_01745</name>
</gene>
<reference evidence="2 3" key="1">
    <citation type="submission" date="2017-03" db="EMBL/GenBank/DDBJ databases">
        <title>Draft genome sequence of Streptomyces scabrisporus NF3, endophyte isolated from Amphipterygium adstringens.</title>
        <authorList>
            <person name="Vazquez M."/>
            <person name="Ceapa C.D."/>
            <person name="Rodriguez Luna D."/>
            <person name="Sanchez Esquivel S."/>
        </authorList>
    </citation>
    <scope>NUCLEOTIDE SEQUENCE [LARGE SCALE GENOMIC DNA]</scope>
    <source>
        <strain evidence="2 3">NF3</strain>
    </source>
</reference>
<dbReference type="OrthoDB" id="4337269at2"/>
<feature type="transmembrane region" description="Helical" evidence="1">
    <location>
        <begin position="199"/>
        <end position="220"/>
    </location>
</feature>
<evidence type="ECO:0008006" key="4">
    <source>
        <dbReference type="Google" id="ProtNLM"/>
    </source>
</evidence>
<dbReference type="EMBL" id="MWQN01000001">
    <property type="protein sequence ID" value="OPC79832.1"/>
    <property type="molecule type" value="Genomic_DNA"/>
</dbReference>
<organism evidence="2 3">
    <name type="scientific">Embleya scabrispora</name>
    <dbReference type="NCBI Taxonomy" id="159449"/>
    <lineage>
        <taxon>Bacteria</taxon>
        <taxon>Bacillati</taxon>
        <taxon>Actinomycetota</taxon>
        <taxon>Actinomycetes</taxon>
        <taxon>Kitasatosporales</taxon>
        <taxon>Streptomycetaceae</taxon>
        <taxon>Embleya</taxon>
    </lineage>
</organism>
<feature type="transmembrane region" description="Helical" evidence="1">
    <location>
        <begin position="12"/>
        <end position="32"/>
    </location>
</feature>
<keyword evidence="1" id="KW-1133">Transmembrane helix</keyword>
<evidence type="ECO:0000256" key="1">
    <source>
        <dbReference type="SAM" id="Phobius"/>
    </source>
</evidence>